<evidence type="ECO:0000256" key="1">
    <source>
        <dbReference type="SAM" id="MobiDB-lite"/>
    </source>
</evidence>
<proteinExistence type="predicted"/>
<organism evidence="2 3">
    <name type="scientific">Oesophagostomum dentatum</name>
    <name type="common">Nodular worm</name>
    <dbReference type="NCBI Taxonomy" id="61180"/>
    <lineage>
        <taxon>Eukaryota</taxon>
        <taxon>Metazoa</taxon>
        <taxon>Ecdysozoa</taxon>
        <taxon>Nematoda</taxon>
        <taxon>Chromadorea</taxon>
        <taxon>Rhabditida</taxon>
        <taxon>Rhabditina</taxon>
        <taxon>Rhabditomorpha</taxon>
        <taxon>Strongyloidea</taxon>
        <taxon>Strongylidae</taxon>
        <taxon>Oesophagostomum</taxon>
    </lineage>
</organism>
<dbReference type="EMBL" id="KN550913">
    <property type="protein sequence ID" value="KHJ93165.1"/>
    <property type="molecule type" value="Genomic_DNA"/>
</dbReference>
<protein>
    <submittedName>
        <fullName evidence="2">Uncharacterized protein</fullName>
    </submittedName>
</protein>
<evidence type="ECO:0000313" key="2">
    <source>
        <dbReference type="EMBL" id="KHJ93165.1"/>
    </source>
</evidence>
<evidence type="ECO:0000313" key="3">
    <source>
        <dbReference type="Proteomes" id="UP000053660"/>
    </source>
</evidence>
<reference evidence="2 3" key="1">
    <citation type="submission" date="2014-03" db="EMBL/GenBank/DDBJ databases">
        <title>Draft genome of the hookworm Oesophagostomum dentatum.</title>
        <authorList>
            <person name="Mitreva M."/>
        </authorList>
    </citation>
    <scope>NUCLEOTIDE SEQUENCE [LARGE SCALE GENOMIC DNA]</scope>
    <source>
        <strain evidence="2 3">OD-Hann</strain>
    </source>
</reference>
<gene>
    <name evidence="2" type="ORF">OESDEN_06929</name>
</gene>
<feature type="compositionally biased region" description="Basic and acidic residues" evidence="1">
    <location>
        <begin position="1"/>
        <end position="11"/>
    </location>
</feature>
<keyword evidence="3" id="KW-1185">Reference proteome</keyword>
<sequence length="163" mass="18978">MSRIKAEEALAAKEPVTKPTKQEKQKRQEEEKVMRRRAEEPPFEPAAQRVSDLVPIEEGIDRDYPAQRIVISNFVRNGCHVKRWLYEDSYPIDGPRPAICDLMSSQQRRPYLKCCCGRRKVCDGLCGKDLFSKQKRFESDGLENERIRGELQRLDVILKNLDD</sequence>
<feature type="compositionally biased region" description="Basic and acidic residues" evidence="1">
    <location>
        <begin position="20"/>
        <end position="40"/>
    </location>
</feature>
<dbReference type="AlphaFoldDB" id="A0A0B1TCV6"/>
<name>A0A0B1TCV6_OESDE</name>
<feature type="region of interest" description="Disordered" evidence="1">
    <location>
        <begin position="1"/>
        <end position="50"/>
    </location>
</feature>
<dbReference type="Proteomes" id="UP000053660">
    <property type="component" value="Unassembled WGS sequence"/>
</dbReference>
<dbReference type="OrthoDB" id="5870604at2759"/>
<accession>A0A0B1TCV6</accession>